<dbReference type="PANTHER" id="PTHR35738:SF3">
    <property type="entry name" value="OS05G0577800 PROTEIN"/>
    <property type="match status" value="1"/>
</dbReference>
<dbReference type="AlphaFoldDB" id="A0A383V469"/>
<gene>
    <name evidence="1" type="ORF">BQ4739_LOCUS965</name>
</gene>
<dbReference type="Proteomes" id="UP000256970">
    <property type="component" value="Unassembled WGS sequence"/>
</dbReference>
<dbReference type="PANTHER" id="PTHR35738">
    <property type="entry name" value="OS05G0577800 PROTEIN"/>
    <property type="match status" value="1"/>
</dbReference>
<sequence>MGLNFSSMLAGASAEKPKTVLVPPMFERDLKARSRMVKSSYDYLFAKPSLRWLFEDYMGSGLNTVLLFAPAVDPRISVKAKLGAGQAGMMSLRYQPFGLAEPLCFVDIKASPRSPGDVTLRACAFSTDTGLGSFATLPLAKHVSGKRAEVGVRYSSPIFTAGAVLQPATNKLSHLWLCGRHEGMTLGVQLRPDLPVHDLQGGVQQAVAATGNSSSSSSSVAAGDVASWLRGVSSVALSYSPEGRTRAGQHSFTASMEMQEGQNFIISFFQHMAAVRQVFNPLEKDDVIGITNYIDVGIQLHVPLSAAAATADGKGAAGATPFSSSSRSSSDDTLAGLRLAASWQVNKNVYLKGRPGGYGVPLMAAFKSWFQPCVNKNVYLKGRLGGDGVALMAAFKSWFQPSVAFAAAVERSFVTGQMRTGLTVQVENFGRLRYERSREALAHGRILTQRHEATDAELAMAEGDRPLVGRRAADEDFNMPEAASTAYL</sequence>
<keyword evidence="2" id="KW-1185">Reference proteome</keyword>
<name>A0A383V469_TETOB</name>
<protein>
    <submittedName>
        <fullName evidence="1">Uncharacterized protein</fullName>
    </submittedName>
</protein>
<organism evidence="1 2">
    <name type="scientific">Tetradesmus obliquus</name>
    <name type="common">Green alga</name>
    <name type="synonym">Acutodesmus obliquus</name>
    <dbReference type="NCBI Taxonomy" id="3088"/>
    <lineage>
        <taxon>Eukaryota</taxon>
        <taxon>Viridiplantae</taxon>
        <taxon>Chlorophyta</taxon>
        <taxon>core chlorophytes</taxon>
        <taxon>Chlorophyceae</taxon>
        <taxon>CS clade</taxon>
        <taxon>Sphaeropleales</taxon>
        <taxon>Scenedesmaceae</taxon>
        <taxon>Tetradesmus</taxon>
    </lineage>
</organism>
<evidence type="ECO:0000313" key="2">
    <source>
        <dbReference type="Proteomes" id="UP000256970"/>
    </source>
</evidence>
<dbReference type="EMBL" id="FNXT01000064">
    <property type="protein sequence ID" value="SZX60417.1"/>
    <property type="molecule type" value="Genomic_DNA"/>
</dbReference>
<evidence type="ECO:0000313" key="1">
    <source>
        <dbReference type="EMBL" id="SZX60417.1"/>
    </source>
</evidence>
<accession>A0A383V469</accession>
<proteinExistence type="predicted"/>
<reference evidence="1 2" key="1">
    <citation type="submission" date="2016-10" db="EMBL/GenBank/DDBJ databases">
        <authorList>
            <person name="Cai Z."/>
        </authorList>
    </citation>
    <scope>NUCLEOTIDE SEQUENCE [LARGE SCALE GENOMIC DNA]</scope>
</reference>